<protein>
    <submittedName>
        <fullName evidence="1">Uncharacterized protein</fullName>
    </submittedName>
</protein>
<accession>A0A8R1IE48</accession>
<dbReference type="EnsemblMetazoa" id="CJA31889.1">
    <property type="protein sequence ID" value="CJA31889.1"/>
    <property type="gene ID" value="WBGene00207736"/>
</dbReference>
<dbReference type="Proteomes" id="UP000005237">
    <property type="component" value="Unassembled WGS sequence"/>
</dbReference>
<evidence type="ECO:0000313" key="1">
    <source>
        <dbReference type="EnsemblMetazoa" id="CJA31889.1"/>
    </source>
</evidence>
<evidence type="ECO:0000313" key="2">
    <source>
        <dbReference type="Proteomes" id="UP000005237"/>
    </source>
</evidence>
<name>A0A8R1IE48_CAEJA</name>
<reference evidence="1" key="2">
    <citation type="submission" date="2022-06" db="UniProtKB">
        <authorList>
            <consortium name="EnsemblMetazoa"/>
        </authorList>
    </citation>
    <scope>IDENTIFICATION</scope>
    <source>
        <strain evidence="1">DF5081</strain>
    </source>
</reference>
<dbReference type="AlphaFoldDB" id="A0A8R1IE48"/>
<organism evidence="1 2">
    <name type="scientific">Caenorhabditis japonica</name>
    <dbReference type="NCBI Taxonomy" id="281687"/>
    <lineage>
        <taxon>Eukaryota</taxon>
        <taxon>Metazoa</taxon>
        <taxon>Ecdysozoa</taxon>
        <taxon>Nematoda</taxon>
        <taxon>Chromadorea</taxon>
        <taxon>Rhabditida</taxon>
        <taxon>Rhabditina</taxon>
        <taxon>Rhabditomorpha</taxon>
        <taxon>Rhabditoidea</taxon>
        <taxon>Rhabditidae</taxon>
        <taxon>Peloderinae</taxon>
        <taxon>Caenorhabditis</taxon>
    </lineage>
</organism>
<keyword evidence="2" id="KW-1185">Reference proteome</keyword>
<reference evidence="2" key="1">
    <citation type="submission" date="2010-08" db="EMBL/GenBank/DDBJ databases">
        <authorList>
            <consortium name="Caenorhabditis japonica Sequencing Consortium"/>
            <person name="Wilson R.K."/>
        </authorList>
    </citation>
    <scope>NUCLEOTIDE SEQUENCE [LARGE SCALE GENOMIC DNA]</scope>
    <source>
        <strain evidence="2">DF5081</strain>
    </source>
</reference>
<sequence length="81" mass="9179">MNLPIVIWAVSVRKAAEFTIGALMKPELDPIELEVTVSSIFKIHVDDLFYAACAKRALEKKKTGGQWAKHVEHKRLSLFSR</sequence>
<proteinExistence type="predicted"/>